<organism evidence="4 6">
    <name type="scientific">Rotaria magnacalcarata</name>
    <dbReference type="NCBI Taxonomy" id="392030"/>
    <lineage>
        <taxon>Eukaryota</taxon>
        <taxon>Metazoa</taxon>
        <taxon>Spiralia</taxon>
        <taxon>Gnathifera</taxon>
        <taxon>Rotifera</taxon>
        <taxon>Eurotatoria</taxon>
        <taxon>Bdelloidea</taxon>
        <taxon>Philodinida</taxon>
        <taxon>Philodinidae</taxon>
        <taxon>Rotaria</taxon>
    </lineage>
</organism>
<reference evidence="4" key="1">
    <citation type="submission" date="2021-02" db="EMBL/GenBank/DDBJ databases">
        <authorList>
            <person name="Nowell W R."/>
        </authorList>
    </citation>
    <scope>NUCLEOTIDE SEQUENCE</scope>
</reference>
<dbReference type="Proteomes" id="UP000663842">
    <property type="component" value="Unassembled WGS sequence"/>
</dbReference>
<dbReference type="Proteomes" id="UP000663855">
    <property type="component" value="Unassembled WGS sequence"/>
</dbReference>
<accession>A0A819ADS3</accession>
<comment type="caution">
    <text evidence="4">The sequence shown here is derived from an EMBL/GenBank/DDBJ whole genome shotgun (WGS) entry which is preliminary data.</text>
</comment>
<dbReference type="OrthoDB" id="9978405at2759"/>
<evidence type="ECO:0000313" key="3">
    <source>
        <dbReference type="EMBL" id="CAF2135159.1"/>
    </source>
</evidence>
<dbReference type="AlphaFoldDB" id="A0A819ADS3"/>
<proteinExistence type="predicted"/>
<evidence type="ECO:0000313" key="4">
    <source>
        <dbReference type="EMBL" id="CAF3778312.1"/>
    </source>
</evidence>
<dbReference type="EMBL" id="CAJNRG010011792">
    <property type="protein sequence ID" value="CAF2135159.1"/>
    <property type="molecule type" value="Genomic_DNA"/>
</dbReference>
<evidence type="ECO:0000313" key="5">
    <source>
        <dbReference type="EMBL" id="CAF4437111.1"/>
    </source>
</evidence>
<gene>
    <name evidence="5" type="ORF">BYL167_LOCUS33153</name>
    <name evidence="1" type="ORF">CJN711_LOCUS26203</name>
    <name evidence="2" type="ORF">KQP761_LOCUS14257</name>
    <name evidence="4" type="ORF">UXM345_LOCUS3543</name>
    <name evidence="3" type="ORF">XDN619_LOCUS25672</name>
</gene>
<sequence length="139" mass="16466">MSSSILQNGCRCSTPLTSSQSYQCCHCLTFYCYRCLTKHHHIDVKLEFMDLIKRIDEDLAKFLHHAHNQTEWTAHLSEDRKLLQSYVEFIDTYYTHFAIPALPDSQWVYHVKDLIDNRKYAIYEVCSKLLYPTVKHTCN</sequence>
<protein>
    <submittedName>
        <fullName evidence="4">Uncharacterized protein</fullName>
    </submittedName>
</protein>
<evidence type="ECO:0000313" key="1">
    <source>
        <dbReference type="EMBL" id="CAF1481802.1"/>
    </source>
</evidence>
<dbReference type="Proteomes" id="UP000681967">
    <property type="component" value="Unassembled WGS sequence"/>
</dbReference>
<evidence type="ECO:0000313" key="2">
    <source>
        <dbReference type="EMBL" id="CAF1493998.1"/>
    </source>
</evidence>
<dbReference type="EMBL" id="CAJNOV010012340">
    <property type="protein sequence ID" value="CAF1481802.1"/>
    <property type="molecule type" value="Genomic_DNA"/>
</dbReference>
<dbReference type="EMBL" id="CAJOBF010000232">
    <property type="protein sequence ID" value="CAF3778312.1"/>
    <property type="molecule type" value="Genomic_DNA"/>
</dbReference>
<evidence type="ECO:0000313" key="6">
    <source>
        <dbReference type="Proteomes" id="UP000663842"/>
    </source>
</evidence>
<dbReference type="EMBL" id="CAJOBH010063559">
    <property type="protein sequence ID" value="CAF4437111.1"/>
    <property type="molecule type" value="Genomic_DNA"/>
</dbReference>
<dbReference type="Proteomes" id="UP000663887">
    <property type="component" value="Unassembled WGS sequence"/>
</dbReference>
<dbReference type="Proteomes" id="UP000663834">
    <property type="component" value="Unassembled WGS sequence"/>
</dbReference>
<name>A0A819ADS3_9BILA</name>
<dbReference type="EMBL" id="CAJNOW010006681">
    <property type="protein sequence ID" value="CAF1493998.1"/>
    <property type="molecule type" value="Genomic_DNA"/>
</dbReference>